<feature type="transmembrane region" description="Helical" evidence="1">
    <location>
        <begin position="28"/>
        <end position="47"/>
    </location>
</feature>
<dbReference type="EMBL" id="UIDG01000042">
    <property type="protein sequence ID" value="SUS04628.1"/>
    <property type="molecule type" value="Genomic_DNA"/>
</dbReference>
<reference evidence="2" key="1">
    <citation type="submission" date="2018-07" db="EMBL/GenBank/DDBJ databases">
        <authorList>
            <person name="Quirk P.G."/>
            <person name="Krulwich T.A."/>
        </authorList>
    </citation>
    <scope>NUCLEOTIDE SEQUENCE</scope>
</reference>
<feature type="transmembrane region" description="Helical" evidence="1">
    <location>
        <begin position="167"/>
        <end position="194"/>
    </location>
</feature>
<dbReference type="Pfam" id="PF09991">
    <property type="entry name" value="DUF2232"/>
    <property type="match status" value="1"/>
</dbReference>
<dbReference type="InterPro" id="IPR018710">
    <property type="entry name" value="DUF2232"/>
</dbReference>
<sequence length="323" mass="31986">MGKNTLLAVGGGGLSAAASLMALLGSPFGVVAAYVAPLPILLVGLALGSNAAGIAASAGLVVVAVVAGGVAAGVYSGMHALPSWLVVHQALLRRPVTASGAGDGWYPIGLLVAVMTLLGAFVSSSTALAGGDGDGIEAAITSILEGVMEIAAPGFDVEQRQMLVGSLAPVFVGFSALTWLAMILLNAVAAQAILTRRGVAIRPTPKWSALSLPDWLGWVLAAVAAIGLLASGDAGYLARNAALVLSAPYFLLGLAIVHGVAQRGRSPGLVLVLFYMLLGVFFALAAAVVALIGMISAWSGWRPADGGASGGTAGGAAGNSRLD</sequence>
<feature type="transmembrane region" description="Helical" evidence="1">
    <location>
        <begin position="54"/>
        <end position="75"/>
    </location>
</feature>
<evidence type="ECO:0000313" key="2">
    <source>
        <dbReference type="EMBL" id="SUS04628.1"/>
    </source>
</evidence>
<feature type="transmembrane region" description="Helical" evidence="1">
    <location>
        <begin position="104"/>
        <end position="123"/>
    </location>
</feature>
<accession>A0A380TB19</accession>
<keyword evidence="1" id="KW-0472">Membrane</keyword>
<feature type="transmembrane region" description="Helical" evidence="1">
    <location>
        <begin position="237"/>
        <end position="257"/>
    </location>
</feature>
<dbReference type="AlphaFoldDB" id="A0A380TB19"/>
<proteinExistence type="predicted"/>
<keyword evidence="1" id="KW-1133">Transmembrane helix</keyword>
<name>A0A380TB19_9ZZZZ</name>
<feature type="transmembrane region" description="Helical" evidence="1">
    <location>
        <begin position="215"/>
        <end position="231"/>
    </location>
</feature>
<organism evidence="2">
    <name type="scientific">metagenome</name>
    <dbReference type="NCBI Taxonomy" id="256318"/>
    <lineage>
        <taxon>unclassified sequences</taxon>
        <taxon>metagenomes</taxon>
    </lineage>
</organism>
<keyword evidence="1" id="KW-0812">Transmembrane</keyword>
<evidence type="ECO:0000256" key="1">
    <source>
        <dbReference type="SAM" id="Phobius"/>
    </source>
</evidence>
<gene>
    <name evidence="2" type="ORF">DF3PB_1360011</name>
</gene>
<evidence type="ECO:0008006" key="3">
    <source>
        <dbReference type="Google" id="ProtNLM"/>
    </source>
</evidence>
<feature type="transmembrane region" description="Helical" evidence="1">
    <location>
        <begin position="269"/>
        <end position="295"/>
    </location>
</feature>
<protein>
    <recommendedName>
        <fullName evidence="3">DUF2232 domain-containing protein</fullName>
    </recommendedName>
</protein>